<feature type="transmembrane region" description="Helical" evidence="5">
    <location>
        <begin position="135"/>
        <end position="153"/>
    </location>
</feature>
<dbReference type="InterPro" id="IPR030945">
    <property type="entry name" value="EcfS_MSC_0063"/>
</dbReference>
<dbReference type="Gene3D" id="3.20.20.70">
    <property type="entry name" value="Aldolase class I"/>
    <property type="match status" value="1"/>
</dbReference>
<dbReference type="Pfam" id="PF01116">
    <property type="entry name" value="F_bP_aldolase"/>
    <property type="match status" value="1"/>
</dbReference>
<dbReference type="Proteomes" id="UP000063919">
    <property type="component" value="Chromosome"/>
</dbReference>
<dbReference type="PANTHER" id="PTHR30304:SF0">
    <property type="entry name" value="D-TAGATOSE-1,6-BISPHOSPHATE ALDOLASE SUBUNIT GATY-RELATED"/>
    <property type="match status" value="1"/>
</dbReference>
<reference evidence="6 7" key="1">
    <citation type="journal article" date="2015" name="Genome Announc.">
        <title>Complete Genome Sequence of Spiroplasma cantharicola CC-1T (DSM 21588), a Bacterium Isolated from Soldier Beetle (Cantharis carolinus).</title>
        <authorList>
            <person name="Lo W.S."/>
            <person name="Liu P.Y."/>
            <person name="Kuo C.H."/>
        </authorList>
    </citation>
    <scope>NUCLEOTIDE SEQUENCE [LARGE SCALE GENOMIC DNA]</scope>
    <source>
        <strain evidence="6 7">CC-1</strain>
    </source>
</reference>
<dbReference type="STRING" id="362837.SCANT_v1c09820"/>
<keyword evidence="5" id="KW-0472">Membrane</keyword>
<comment type="cofactor">
    <cofactor evidence="1">
        <name>Zn(2+)</name>
        <dbReference type="ChEBI" id="CHEBI:29105"/>
    </cofactor>
</comment>
<feature type="transmembrane region" description="Helical" evidence="5">
    <location>
        <begin position="43"/>
        <end position="67"/>
    </location>
</feature>
<keyword evidence="7" id="KW-1185">Reference proteome</keyword>
<dbReference type="AlphaFoldDB" id="A0A0M3SJK0"/>
<name>A0A0M3SJK0_9MOLU</name>
<dbReference type="OrthoDB" id="9803995at2"/>
<dbReference type="PATRIC" id="fig|362837.3.peg.999"/>
<dbReference type="GO" id="GO:0004332">
    <property type="term" value="F:fructose-bisphosphate aldolase activity"/>
    <property type="evidence" value="ECO:0007669"/>
    <property type="project" value="InterPro"/>
</dbReference>
<dbReference type="InterPro" id="IPR050246">
    <property type="entry name" value="Class_II_FBP_aldolase"/>
</dbReference>
<evidence type="ECO:0000313" key="6">
    <source>
        <dbReference type="EMBL" id="ALD66888.1"/>
    </source>
</evidence>
<evidence type="ECO:0000256" key="1">
    <source>
        <dbReference type="ARBA" id="ARBA00001947"/>
    </source>
</evidence>
<evidence type="ECO:0000256" key="3">
    <source>
        <dbReference type="ARBA" id="ARBA00022833"/>
    </source>
</evidence>
<dbReference type="Gene3D" id="1.10.1760.20">
    <property type="match status" value="1"/>
</dbReference>
<keyword evidence="5" id="KW-1133">Transmembrane helix</keyword>
<organism evidence="6 7">
    <name type="scientific">Spiroplasma cantharicola</name>
    <dbReference type="NCBI Taxonomy" id="362837"/>
    <lineage>
        <taxon>Bacteria</taxon>
        <taxon>Bacillati</taxon>
        <taxon>Mycoplasmatota</taxon>
        <taxon>Mollicutes</taxon>
        <taxon>Entomoplasmatales</taxon>
        <taxon>Spiroplasmataceae</taxon>
        <taxon>Spiroplasma</taxon>
    </lineage>
</organism>
<dbReference type="PROSITE" id="PS00806">
    <property type="entry name" value="ALDOLASE_CLASS_II_2"/>
    <property type="match status" value="1"/>
</dbReference>
<dbReference type="CDD" id="cd00947">
    <property type="entry name" value="TBP_aldolase_IIB"/>
    <property type="match status" value="1"/>
</dbReference>
<dbReference type="NCBIfam" id="TIGR00167">
    <property type="entry name" value="cbbA"/>
    <property type="match status" value="1"/>
</dbReference>
<dbReference type="GO" id="GO:0008270">
    <property type="term" value="F:zinc ion binding"/>
    <property type="evidence" value="ECO:0007669"/>
    <property type="project" value="InterPro"/>
</dbReference>
<dbReference type="InterPro" id="IPR011289">
    <property type="entry name" value="Fruc_bis_ald_class-2"/>
</dbReference>
<feature type="transmembrane region" description="Helical" evidence="5">
    <location>
        <begin position="74"/>
        <end position="96"/>
    </location>
</feature>
<dbReference type="InterPro" id="IPR000771">
    <property type="entry name" value="FBA_II"/>
</dbReference>
<accession>A0A0M3SJK0</accession>
<keyword evidence="3" id="KW-0862">Zinc</keyword>
<dbReference type="NCBIfam" id="TIGR04522">
    <property type="entry name" value="EcfS_MSC_0063"/>
    <property type="match status" value="1"/>
</dbReference>
<evidence type="ECO:0000256" key="5">
    <source>
        <dbReference type="SAM" id="Phobius"/>
    </source>
</evidence>
<sequence>MKKINSKEIAICGLLTSVMFIIGILTNLISIGTGKSIFQVSDFLYIALLAFINPFTSILSAIMAGILTDLFGGGIIFIPITIIVKLLIGVTFILLTKVTPNYLNIFISYLWIFMYVIYSYLLFDFSLAIVELLTDAMQYFTNTILALILYLYFRKINLDQIVTKSFYYRYQVKKQDSIYLKKSRQSKIRSIIIKYNKNSGGKNMSRIYHSKLVNSTEMIKEAHAKKYAIGHFNINNLEWTKAILEAAQESKTPVIIATSEGALKYMGGANVVVGMVNGLLDSLNITVPVALHLDHGQSIEMAKKCIEAGYSSVMFDGSHLPYEENIAKVRELMDFANKHEISVEAEIGSIGGEEDGVVGEGELGDPKQAAEMATTGISMLAAGIGNIHGKYPEWWKSLSFDTLQELQKACKLPMVLHGGSGIPQDQVEKAIKLGISKINVNTELQLAFRDATREYVEAKKDLDDEAKGFDPRKLLAPGFKAIKQTFLDLTKVFGCQGKAK</sequence>
<proteinExistence type="predicted"/>
<dbReference type="SUPFAM" id="SSF51569">
    <property type="entry name" value="Aldolase"/>
    <property type="match status" value="1"/>
</dbReference>
<dbReference type="GO" id="GO:0030388">
    <property type="term" value="P:fructose 1,6-bisphosphate metabolic process"/>
    <property type="evidence" value="ECO:0007669"/>
    <property type="project" value="InterPro"/>
</dbReference>
<keyword evidence="4" id="KW-0456">Lyase</keyword>
<feature type="transmembrane region" description="Helical" evidence="5">
    <location>
        <begin position="9"/>
        <end position="31"/>
    </location>
</feature>
<keyword evidence="5" id="KW-0812">Transmembrane</keyword>
<dbReference type="GO" id="GO:0006096">
    <property type="term" value="P:glycolytic process"/>
    <property type="evidence" value="ECO:0007669"/>
    <property type="project" value="InterPro"/>
</dbReference>
<keyword evidence="2" id="KW-0479">Metal-binding</keyword>
<dbReference type="NCBIfam" id="TIGR01859">
    <property type="entry name" value="fruc_bis_ald"/>
    <property type="match status" value="1"/>
</dbReference>
<dbReference type="PANTHER" id="PTHR30304">
    <property type="entry name" value="D-TAGATOSE-1,6-BISPHOSPHATE ALDOLASE"/>
    <property type="match status" value="1"/>
</dbReference>
<evidence type="ECO:0000256" key="4">
    <source>
        <dbReference type="ARBA" id="ARBA00023239"/>
    </source>
</evidence>
<evidence type="ECO:0000313" key="7">
    <source>
        <dbReference type="Proteomes" id="UP000063919"/>
    </source>
</evidence>
<dbReference type="KEGG" id="scj:SCANT_v1c09820"/>
<gene>
    <name evidence="6" type="primary">fbaA</name>
    <name evidence="6" type="ORF">SCANT_v1c09820</name>
</gene>
<dbReference type="InterPro" id="IPR013785">
    <property type="entry name" value="Aldolase_TIM"/>
</dbReference>
<feature type="transmembrane region" description="Helical" evidence="5">
    <location>
        <begin position="102"/>
        <end position="123"/>
    </location>
</feature>
<dbReference type="EMBL" id="CP012622">
    <property type="protein sequence ID" value="ALD66888.1"/>
    <property type="molecule type" value="Genomic_DNA"/>
</dbReference>
<protein>
    <submittedName>
        <fullName evidence="6">Fructose-bisphosphate aldolase</fullName>
    </submittedName>
</protein>
<evidence type="ECO:0000256" key="2">
    <source>
        <dbReference type="ARBA" id="ARBA00022723"/>
    </source>
</evidence>